<sequence>MAAARMLAALAMAATMAAPILAEELQTCGAASYYPSEYTCYDDSAICPIIHTLPTAHCSGTGGCYAKEQFSCEDGTLKSLPDATSPFTLAAYGARPDFANMTVNACGNYLAIGAGARQCTSCSPGAGARTQCAEYGNQTVLLPGGQMAADVPGRQYWYVNLRDGSLQYTEALPSNSSLNATVPGRQYAGQHVKVLENGLFMYTRDNNPHYWLACLRTLPGGVIGTVRAWRIYAPIPNRQGQGDCWPVKLVAKAVDRKAGAYKYE</sequence>
<reference evidence="3 4" key="1">
    <citation type="journal article" date="2016" name="Genome Announc.">
        <title>Genome Sequence of Madurella mycetomatis mm55, Isolated from a Human Mycetoma Case in Sudan.</title>
        <authorList>
            <person name="Smit S."/>
            <person name="Derks M.F."/>
            <person name="Bervoets S."/>
            <person name="Fahal A."/>
            <person name="van Leeuwen W."/>
            <person name="van Belkum A."/>
            <person name="van de Sande W.W."/>
        </authorList>
    </citation>
    <scope>NUCLEOTIDE SEQUENCE [LARGE SCALE GENOMIC DNA]</scope>
    <source>
        <strain evidence="4">mm55</strain>
    </source>
</reference>
<gene>
    <name evidence="3" type="ORF">MMYC01_202168</name>
</gene>
<dbReference type="GO" id="GO:0030246">
    <property type="term" value="F:carbohydrate binding"/>
    <property type="evidence" value="ECO:0007669"/>
    <property type="project" value="InterPro"/>
</dbReference>
<organism evidence="3 4">
    <name type="scientific">Madurella mycetomatis</name>
    <dbReference type="NCBI Taxonomy" id="100816"/>
    <lineage>
        <taxon>Eukaryota</taxon>
        <taxon>Fungi</taxon>
        <taxon>Dikarya</taxon>
        <taxon>Ascomycota</taxon>
        <taxon>Pezizomycotina</taxon>
        <taxon>Sordariomycetes</taxon>
        <taxon>Sordariomycetidae</taxon>
        <taxon>Sordariales</taxon>
        <taxon>Sordariales incertae sedis</taxon>
        <taxon>Madurella</taxon>
    </lineage>
</organism>
<proteinExistence type="predicted"/>
<keyword evidence="4" id="KW-1185">Reference proteome</keyword>
<evidence type="ECO:0000313" key="4">
    <source>
        <dbReference type="Proteomes" id="UP000078237"/>
    </source>
</evidence>
<dbReference type="InterPro" id="IPR018909">
    <property type="entry name" value="Eng1_septum"/>
</dbReference>
<comment type="caution">
    <text evidence="3">The sequence shown here is derived from an EMBL/GenBank/DDBJ whole genome shotgun (WGS) entry which is preliminary data.</text>
</comment>
<keyword evidence="1" id="KW-0732">Signal</keyword>
<dbReference type="Pfam" id="PF10645">
    <property type="entry name" value="Carb_bind"/>
    <property type="match status" value="1"/>
</dbReference>
<evidence type="ECO:0000259" key="2">
    <source>
        <dbReference type="Pfam" id="PF10645"/>
    </source>
</evidence>
<dbReference type="EMBL" id="LCTW02000044">
    <property type="protein sequence ID" value="KXX81030.1"/>
    <property type="molecule type" value="Genomic_DNA"/>
</dbReference>
<dbReference type="Proteomes" id="UP000078237">
    <property type="component" value="Unassembled WGS sequence"/>
</dbReference>
<feature type="domain" description="Endo-1,3(4)-beta-glucanase 1 carbohydrate binding" evidence="2">
    <location>
        <begin position="27"/>
        <end position="77"/>
    </location>
</feature>
<feature type="signal peptide" evidence="1">
    <location>
        <begin position="1"/>
        <end position="22"/>
    </location>
</feature>
<dbReference type="VEuPathDB" id="FungiDB:MMYC01_202168"/>
<protein>
    <recommendedName>
        <fullName evidence="2">Endo-1,3(4)-beta-glucanase 1 carbohydrate binding domain-containing protein</fullName>
    </recommendedName>
</protein>
<evidence type="ECO:0000256" key="1">
    <source>
        <dbReference type="SAM" id="SignalP"/>
    </source>
</evidence>
<dbReference type="OrthoDB" id="5430620at2759"/>
<dbReference type="AlphaFoldDB" id="A0A175WCX6"/>
<name>A0A175WCX6_9PEZI</name>
<evidence type="ECO:0000313" key="3">
    <source>
        <dbReference type="EMBL" id="KXX81030.1"/>
    </source>
</evidence>
<feature type="chain" id="PRO_5008043898" description="Endo-1,3(4)-beta-glucanase 1 carbohydrate binding domain-containing protein" evidence="1">
    <location>
        <begin position="23"/>
        <end position="264"/>
    </location>
</feature>
<accession>A0A175WCX6</accession>